<keyword evidence="2" id="KW-1185">Reference proteome</keyword>
<comment type="caution">
    <text evidence="1">The sequence shown here is derived from an EMBL/GenBank/DDBJ whole genome shotgun (WGS) entry which is preliminary data.</text>
</comment>
<accession>A0A401S454</accession>
<organism evidence="1 2">
    <name type="scientific">Chiloscyllium punctatum</name>
    <name type="common">Brownbanded bambooshark</name>
    <name type="synonym">Hemiscyllium punctatum</name>
    <dbReference type="NCBI Taxonomy" id="137246"/>
    <lineage>
        <taxon>Eukaryota</taxon>
        <taxon>Metazoa</taxon>
        <taxon>Chordata</taxon>
        <taxon>Craniata</taxon>
        <taxon>Vertebrata</taxon>
        <taxon>Chondrichthyes</taxon>
        <taxon>Elasmobranchii</taxon>
        <taxon>Galeomorphii</taxon>
        <taxon>Galeoidea</taxon>
        <taxon>Orectolobiformes</taxon>
        <taxon>Hemiscylliidae</taxon>
        <taxon>Chiloscyllium</taxon>
    </lineage>
</organism>
<evidence type="ECO:0000313" key="1">
    <source>
        <dbReference type="EMBL" id="GCC25158.1"/>
    </source>
</evidence>
<proteinExistence type="predicted"/>
<evidence type="ECO:0000313" key="2">
    <source>
        <dbReference type="Proteomes" id="UP000287033"/>
    </source>
</evidence>
<protein>
    <submittedName>
        <fullName evidence="1">Uncharacterized protein</fullName>
    </submittedName>
</protein>
<dbReference type="AlphaFoldDB" id="A0A401S454"/>
<gene>
    <name evidence="1" type="ORF">chiPu_0003563</name>
</gene>
<dbReference type="EMBL" id="BEZZ01000077">
    <property type="protein sequence ID" value="GCC25158.1"/>
    <property type="molecule type" value="Genomic_DNA"/>
</dbReference>
<dbReference type="Proteomes" id="UP000287033">
    <property type="component" value="Unassembled WGS sequence"/>
</dbReference>
<name>A0A401S454_CHIPU</name>
<sequence length="84" mass="9040">MSRPDWAGVATCGCSRHSGRGIVDVIAGVSAQPAQRRRPPSRIGSGCRHVTVGMAFLVLMKLRHWASTAFFDRPPAAQLPITGR</sequence>
<reference evidence="1 2" key="1">
    <citation type="journal article" date="2018" name="Nat. Ecol. Evol.">
        <title>Shark genomes provide insights into elasmobranch evolution and the origin of vertebrates.</title>
        <authorList>
            <person name="Hara Y"/>
            <person name="Yamaguchi K"/>
            <person name="Onimaru K"/>
            <person name="Kadota M"/>
            <person name="Koyanagi M"/>
            <person name="Keeley SD"/>
            <person name="Tatsumi K"/>
            <person name="Tanaka K"/>
            <person name="Motone F"/>
            <person name="Kageyama Y"/>
            <person name="Nozu R"/>
            <person name="Adachi N"/>
            <person name="Nishimura O"/>
            <person name="Nakagawa R"/>
            <person name="Tanegashima C"/>
            <person name="Kiyatake I"/>
            <person name="Matsumoto R"/>
            <person name="Murakumo K"/>
            <person name="Nishida K"/>
            <person name="Terakita A"/>
            <person name="Kuratani S"/>
            <person name="Sato K"/>
            <person name="Hyodo S Kuraku.S."/>
        </authorList>
    </citation>
    <scope>NUCLEOTIDE SEQUENCE [LARGE SCALE GENOMIC DNA]</scope>
</reference>